<dbReference type="OrthoDB" id="286404at2"/>
<evidence type="ECO:0000256" key="1">
    <source>
        <dbReference type="ARBA" id="ARBA00006484"/>
    </source>
</evidence>
<dbReference type="SUPFAM" id="SSF51735">
    <property type="entry name" value="NAD(P)-binding Rossmann-fold domains"/>
    <property type="match status" value="1"/>
</dbReference>
<dbReference type="CDD" id="cd05233">
    <property type="entry name" value="SDR_c"/>
    <property type="match status" value="1"/>
</dbReference>
<keyword evidence="2" id="KW-0560">Oxidoreductase</keyword>
<sequence length="251" mass="25160">MTQRLAHRTALVTGSTSGIGRGVAEAMAAEGAHVLLTGRSVERGEAAVAAIVEAGGSAEFIAADMTSDAAIANLIARVRERTGGRLDILVNNAAYLTATPPAFAEVTGHQLDEVLAVSVKAPLLLSAAFVPEMAANGHGVVINMGSVNGLTGVTGSAVYSTSKAAVHGLTRALATEFAASGVRVTTIAPGPTETEFVATLGDRLNAIRSVIPSGRLNTPAQIGAAAVFLASDDAINITGVTLAIDGGLTGH</sequence>
<protein>
    <submittedName>
        <fullName evidence="4">Short-subunit dehydrogenase</fullName>
    </submittedName>
</protein>
<dbReference type="InterPro" id="IPR036291">
    <property type="entry name" value="NAD(P)-bd_dom_sf"/>
</dbReference>
<name>A0A2M9BTV6_9MICO</name>
<gene>
    <name evidence="4" type="ORF">CLV54_2322</name>
</gene>
<reference evidence="4 5" key="1">
    <citation type="submission" date="2017-11" db="EMBL/GenBank/DDBJ databases">
        <title>Genomic Encyclopedia of Archaeal and Bacterial Type Strains, Phase II (KMG-II): From Individual Species to Whole Genera.</title>
        <authorList>
            <person name="Goeker M."/>
        </authorList>
    </citation>
    <scope>NUCLEOTIDE SEQUENCE [LARGE SCALE GENOMIC DNA]</scope>
    <source>
        <strain evidence="4 5">DSM 25625</strain>
    </source>
</reference>
<feature type="domain" description="Ketoreductase" evidence="3">
    <location>
        <begin position="8"/>
        <end position="210"/>
    </location>
</feature>
<dbReference type="AlphaFoldDB" id="A0A2M9BTV6"/>
<dbReference type="PANTHER" id="PTHR42879:SF2">
    <property type="entry name" value="3-OXOACYL-[ACYL-CARRIER-PROTEIN] REDUCTASE FABG"/>
    <property type="match status" value="1"/>
</dbReference>
<dbReference type="Gene3D" id="3.40.50.720">
    <property type="entry name" value="NAD(P)-binding Rossmann-like Domain"/>
    <property type="match status" value="1"/>
</dbReference>
<dbReference type="InterPro" id="IPR050259">
    <property type="entry name" value="SDR"/>
</dbReference>
<dbReference type="PANTHER" id="PTHR42879">
    <property type="entry name" value="3-OXOACYL-(ACYL-CARRIER-PROTEIN) REDUCTASE"/>
    <property type="match status" value="1"/>
</dbReference>
<dbReference type="InterPro" id="IPR057326">
    <property type="entry name" value="KR_dom"/>
</dbReference>
<dbReference type="Proteomes" id="UP000230161">
    <property type="component" value="Unassembled WGS sequence"/>
</dbReference>
<organism evidence="4 5">
    <name type="scientific">Compostimonas suwonensis</name>
    <dbReference type="NCBI Taxonomy" id="1048394"/>
    <lineage>
        <taxon>Bacteria</taxon>
        <taxon>Bacillati</taxon>
        <taxon>Actinomycetota</taxon>
        <taxon>Actinomycetes</taxon>
        <taxon>Micrococcales</taxon>
        <taxon>Microbacteriaceae</taxon>
        <taxon>Compostimonas</taxon>
    </lineage>
</organism>
<dbReference type="SMART" id="SM00822">
    <property type="entry name" value="PKS_KR"/>
    <property type="match status" value="1"/>
</dbReference>
<comment type="similarity">
    <text evidence="1">Belongs to the short-chain dehydrogenases/reductases (SDR) family.</text>
</comment>
<evidence type="ECO:0000259" key="3">
    <source>
        <dbReference type="SMART" id="SM00822"/>
    </source>
</evidence>
<dbReference type="GO" id="GO:0016491">
    <property type="term" value="F:oxidoreductase activity"/>
    <property type="evidence" value="ECO:0007669"/>
    <property type="project" value="UniProtKB-KW"/>
</dbReference>
<proteinExistence type="inferred from homology"/>
<evidence type="ECO:0000313" key="4">
    <source>
        <dbReference type="EMBL" id="PJJ61377.1"/>
    </source>
</evidence>
<accession>A0A2M9BTV6</accession>
<dbReference type="EMBL" id="PGFB01000004">
    <property type="protein sequence ID" value="PJJ61377.1"/>
    <property type="molecule type" value="Genomic_DNA"/>
</dbReference>
<comment type="caution">
    <text evidence="4">The sequence shown here is derived from an EMBL/GenBank/DDBJ whole genome shotgun (WGS) entry which is preliminary data.</text>
</comment>
<dbReference type="PRINTS" id="PR00080">
    <property type="entry name" value="SDRFAMILY"/>
</dbReference>
<evidence type="ECO:0000256" key="2">
    <source>
        <dbReference type="ARBA" id="ARBA00023002"/>
    </source>
</evidence>
<dbReference type="InterPro" id="IPR020904">
    <property type="entry name" value="Sc_DH/Rdtase_CS"/>
</dbReference>
<keyword evidence="5" id="KW-1185">Reference proteome</keyword>
<dbReference type="InterPro" id="IPR002347">
    <property type="entry name" value="SDR_fam"/>
</dbReference>
<dbReference type="FunFam" id="3.40.50.720:FF:000084">
    <property type="entry name" value="Short-chain dehydrogenase reductase"/>
    <property type="match status" value="1"/>
</dbReference>
<dbReference type="PRINTS" id="PR00081">
    <property type="entry name" value="GDHRDH"/>
</dbReference>
<dbReference type="RefSeq" id="WP_100345135.1">
    <property type="nucleotide sequence ID" value="NZ_PGFB01000004.1"/>
</dbReference>
<evidence type="ECO:0000313" key="5">
    <source>
        <dbReference type="Proteomes" id="UP000230161"/>
    </source>
</evidence>
<dbReference type="PROSITE" id="PS00061">
    <property type="entry name" value="ADH_SHORT"/>
    <property type="match status" value="1"/>
</dbReference>
<dbReference type="GO" id="GO:0032787">
    <property type="term" value="P:monocarboxylic acid metabolic process"/>
    <property type="evidence" value="ECO:0007669"/>
    <property type="project" value="UniProtKB-ARBA"/>
</dbReference>
<dbReference type="Pfam" id="PF13561">
    <property type="entry name" value="adh_short_C2"/>
    <property type="match status" value="1"/>
</dbReference>